<protein>
    <submittedName>
        <fullName evidence="2">Regulator of chromosome condensation RCC1</fullName>
    </submittedName>
</protein>
<evidence type="ECO:0000313" key="3">
    <source>
        <dbReference type="Proteomes" id="UP000054498"/>
    </source>
</evidence>
<dbReference type="PROSITE" id="PS50012">
    <property type="entry name" value="RCC1_3"/>
    <property type="match status" value="4"/>
</dbReference>
<dbReference type="Pfam" id="PF12138">
    <property type="entry name" value="Spherulin4"/>
    <property type="match status" value="1"/>
</dbReference>
<dbReference type="PROSITE" id="PS00626">
    <property type="entry name" value="RCC1_2"/>
    <property type="match status" value="1"/>
</dbReference>
<dbReference type="Gene3D" id="2.130.10.30">
    <property type="entry name" value="Regulator of chromosome condensation 1/beta-lactamase-inhibitor protein II"/>
    <property type="match status" value="2"/>
</dbReference>
<dbReference type="InterPro" id="IPR000408">
    <property type="entry name" value="Reg_chr_condens"/>
</dbReference>
<dbReference type="Proteomes" id="UP000054498">
    <property type="component" value="Unassembled WGS sequence"/>
</dbReference>
<feature type="repeat" description="RCC1" evidence="1">
    <location>
        <begin position="353"/>
        <end position="402"/>
    </location>
</feature>
<dbReference type="AlphaFoldDB" id="A0A0D2MZH5"/>
<dbReference type="PANTHER" id="PTHR45982:SF1">
    <property type="entry name" value="REGULATOR OF CHROMOSOME CONDENSATION"/>
    <property type="match status" value="1"/>
</dbReference>
<evidence type="ECO:0000256" key="1">
    <source>
        <dbReference type="PROSITE-ProRule" id="PRU00235"/>
    </source>
</evidence>
<feature type="repeat" description="RCC1" evidence="1">
    <location>
        <begin position="403"/>
        <end position="453"/>
    </location>
</feature>
<sequence length="816" mass="82670">MQSLTACCSRVTTTGAAGAALSCDPASGLVLAVSSNPNEDVDAKVSVAATSGNTLSFAGAGGAPSATCETPSRPLQWDALPTPLAPTSSGTAVLKISKPASGAACAAASCAGATPSAGAYLAVNQGHTCAVTQAGSVACSGFNQWGQLGGGSFSQANAPVNVGDSVANARAVVAGLRHSCALLSSGKVMCWGNNQYSQLGTTALTADQNTYKATPYAVDGLTNAIALSAGPYFTCAITSDGGLRCWGQNRAGEAAGQVTSDSIRRTPGASGLISIGDVIAVAAGGPLSATAGFTCVVVRGGQVKCIGSNGAGLVIDSSKPATEARQSWTDVAVKDAVDIAAGQAHVCALRVGGKVSCWGSSAAGQVGNGVQGSNVLAPVEVVGGGAVSVSAGTSHTAVLMSDGSVRTWGSNAYGQLGTGNQAARSTPGAATTLPTATAAVAGGDSTCVLTAAGARACVGRGEWGSAGDNAPKQSITSAVNAQGGPYRSVGATFVRVSASDGTNVCDLPLSVKIDYTCEPRCRLVIQQAADDSFVPVSFSLPVDIAGCVAAGVAAVAVASYVAVSVAGCVAVAQPDDDTPQPDAPQHHQREDGHLGECELVRIPFYTADDSMYTNLITKVEGSECLKGSFKAAVLIGPDSGPPKIGDKVYQERFAKVANTQEFTTFGYLHTGYGKRPLQEVLTQIDTWLDKEKGFGSQVQGIWVNQVPPAADTPELVAYFDAIIERIRFYSSLVSLNPGTDMTDCKLAAKADFVNSFENTFDTWKATSPSCTCAKSTRCIASIHSYTGPGQVADLAALMAETYKRGFQGTFITELKM</sequence>
<name>A0A0D2MZH5_9CHLO</name>
<dbReference type="RefSeq" id="XP_013904701.1">
    <property type="nucleotide sequence ID" value="XM_014049247.1"/>
</dbReference>
<dbReference type="InterPro" id="IPR051553">
    <property type="entry name" value="Ran_GTPase-activating"/>
</dbReference>
<feature type="repeat" description="RCC1" evidence="1">
    <location>
        <begin position="135"/>
        <end position="185"/>
    </location>
</feature>
<dbReference type="InterPro" id="IPR021986">
    <property type="entry name" value="Spherulin4"/>
</dbReference>
<feature type="repeat" description="RCC1" evidence="1">
    <location>
        <begin position="186"/>
        <end position="240"/>
    </location>
</feature>
<dbReference type="GeneID" id="25735158"/>
<dbReference type="SUPFAM" id="SSF50985">
    <property type="entry name" value="RCC1/BLIP-II"/>
    <property type="match status" value="1"/>
</dbReference>
<evidence type="ECO:0000313" key="2">
    <source>
        <dbReference type="EMBL" id="KIZ05682.1"/>
    </source>
</evidence>
<keyword evidence="3" id="KW-1185">Reference proteome</keyword>
<dbReference type="PANTHER" id="PTHR45982">
    <property type="entry name" value="REGULATOR OF CHROMOSOME CONDENSATION"/>
    <property type="match status" value="1"/>
</dbReference>
<gene>
    <name evidence="2" type="ORF">MNEG_2280</name>
</gene>
<dbReference type="Pfam" id="PF13540">
    <property type="entry name" value="RCC1_2"/>
    <property type="match status" value="4"/>
</dbReference>
<dbReference type="OrthoDB" id="540695at2759"/>
<dbReference type="STRING" id="145388.A0A0D2MZH5"/>
<dbReference type="KEGG" id="mng:MNEG_2280"/>
<dbReference type="EMBL" id="KK100471">
    <property type="protein sequence ID" value="KIZ05682.1"/>
    <property type="molecule type" value="Genomic_DNA"/>
</dbReference>
<dbReference type="GO" id="GO:0005737">
    <property type="term" value="C:cytoplasm"/>
    <property type="evidence" value="ECO:0007669"/>
    <property type="project" value="TreeGrafter"/>
</dbReference>
<dbReference type="InterPro" id="IPR009091">
    <property type="entry name" value="RCC1/BLIP-II"/>
</dbReference>
<organism evidence="2 3">
    <name type="scientific">Monoraphidium neglectum</name>
    <dbReference type="NCBI Taxonomy" id="145388"/>
    <lineage>
        <taxon>Eukaryota</taxon>
        <taxon>Viridiplantae</taxon>
        <taxon>Chlorophyta</taxon>
        <taxon>core chlorophytes</taxon>
        <taxon>Chlorophyceae</taxon>
        <taxon>CS clade</taxon>
        <taxon>Sphaeropleales</taxon>
        <taxon>Selenastraceae</taxon>
        <taxon>Monoraphidium</taxon>
    </lineage>
</organism>
<dbReference type="GO" id="GO:0005085">
    <property type="term" value="F:guanyl-nucleotide exchange factor activity"/>
    <property type="evidence" value="ECO:0007669"/>
    <property type="project" value="TreeGrafter"/>
</dbReference>
<accession>A0A0D2MZH5</accession>
<proteinExistence type="predicted"/>
<reference evidence="2 3" key="1">
    <citation type="journal article" date="2013" name="BMC Genomics">
        <title>Reconstruction of the lipid metabolism for the microalga Monoraphidium neglectum from its genome sequence reveals characteristics suitable for biofuel production.</title>
        <authorList>
            <person name="Bogen C."/>
            <person name="Al-Dilaimi A."/>
            <person name="Albersmeier A."/>
            <person name="Wichmann J."/>
            <person name="Grundmann M."/>
            <person name="Rupp O."/>
            <person name="Lauersen K.J."/>
            <person name="Blifernez-Klassen O."/>
            <person name="Kalinowski J."/>
            <person name="Goesmann A."/>
            <person name="Mussgnug J.H."/>
            <person name="Kruse O."/>
        </authorList>
    </citation>
    <scope>NUCLEOTIDE SEQUENCE [LARGE SCALE GENOMIC DNA]</scope>
    <source>
        <strain evidence="2 3">SAG 48.87</strain>
    </source>
</reference>